<dbReference type="OrthoDB" id="5515138at2"/>
<organism evidence="1 2">
    <name type="scientific">Chondromyces apiculatus DSM 436</name>
    <dbReference type="NCBI Taxonomy" id="1192034"/>
    <lineage>
        <taxon>Bacteria</taxon>
        <taxon>Pseudomonadati</taxon>
        <taxon>Myxococcota</taxon>
        <taxon>Polyangia</taxon>
        <taxon>Polyangiales</taxon>
        <taxon>Polyangiaceae</taxon>
        <taxon>Chondromyces</taxon>
    </lineage>
</organism>
<evidence type="ECO:0000313" key="2">
    <source>
        <dbReference type="Proteomes" id="UP000019678"/>
    </source>
</evidence>
<dbReference type="RefSeq" id="WP_044243366.1">
    <property type="nucleotide sequence ID" value="NZ_ASRX01000029.1"/>
</dbReference>
<proteinExistence type="predicted"/>
<evidence type="ECO:0000313" key="1">
    <source>
        <dbReference type="EMBL" id="EYF04808.1"/>
    </source>
</evidence>
<dbReference type="EMBL" id="ASRX01000029">
    <property type="protein sequence ID" value="EYF04808.1"/>
    <property type="molecule type" value="Genomic_DNA"/>
</dbReference>
<comment type="caution">
    <text evidence="1">The sequence shown here is derived from an EMBL/GenBank/DDBJ whole genome shotgun (WGS) entry which is preliminary data.</text>
</comment>
<accession>A0A017T6B1</accession>
<protein>
    <submittedName>
        <fullName evidence="1">Uncharacterized protein</fullName>
    </submittedName>
</protein>
<keyword evidence="2" id="KW-1185">Reference proteome</keyword>
<name>A0A017T6B1_9BACT</name>
<sequence>MHTAASFDPHAQLRALYLSLLQHQEHFDEFRQLLALYSASPEHNDEEPEDAAHIRERLNERIRAWVGAFNGLSAVQMLHWRSILVEERFNVALSPWKDSNMY</sequence>
<dbReference type="Proteomes" id="UP000019678">
    <property type="component" value="Unassembled WGS sequence"/>
</dbReference>
<dbReference type="AlphaFoldDB" id="A0A017T6B1"/>
<dbReference type="STRING" id="1192034.CAP_3834"/>
<gene>
    <name evidence="1" type="ORF">CAP_3834</name>
</gene>
<reference evidence="1 2" key="1">
    <citation type="submission" date="2013-05" db="EMBL/GenBank/DDBJ databases">
        <title>Genome assembly of Chondromyces apiculatus DSM 436.</title>
        <authorList>
            <person name="Sharma G."/>
            <person name="Khatri I."/>
            <person name="Kaur C."/>
            <person name="Mayilraj S."/>
            <person name="Subramanian S."/>
        </authorList>
    </citation>
    <scope>NUCLEOTIDE SEQUENCE [LARGE SCALE GENOMIC DNA]</scope>
    <source>
        <strain evidence="1 2">DSM 436</strain>
    </source>
</reference>